<name>A0A9N9MCC3_9CUCU</name>
<dbReference type="AlphaFoldDB" id="A0A9N9MCC3"/>
<reference evidence="1" key="1">
    <citation type="submission" date="2022-01" db="EMBL/GenBank/DDBJ databases">
        <authorList>
            <person name="King R."/>
        </authorList>
    </citation>
    <scope>NUCLEOTIDE SEQUENCE</scope>
</reference>
<evidence type="ECO:0008006" key="3">
    <source>
        <dbReference type="Google" id="ProtNLM"/>
    </source>
</evidence>
<evidence type="ECO:0000313" key="1">
    <source>
        <dbReference type="EMBL" id="CAG9761450.1"/>
    </source>
</evidence>
<keyword evidence="2" id="KW-1185">Reference proteome</keyword>
<evidence type="ECO:0000313" key="2">
    <source>
        <dbReference type="Proteomes" id="UP001152799"/>
    </source>
</evidence>
<sequence>MCSPSPGSWGWTKQNEMWEPVWSKLASTWTACRELEKCGCKSGCDSQCCSCRRIGLPCTLQCKCNDACLNKSENHEDPSE</sequence>
<gene>
    <name evidence="1" type="ORF">CEUTPL_LOCUS2153</name>
</gene>
<dbReference type="OrthoDB" id="6711362at2759"/>
<dbReference type="Proteomes" id="UP001152799">
    <property type="component" value="Chromosome 10"/>
</dbReference>
<dbReference type="EMBL" id="OU892286">
    <property type="protein sequence ID" value="CAG9761450.1"/>
    <property type="molecule type" value="Genomic_DNA"/>
</dbReference>
<protein>
    <recommendedName>
        <fullName evidence="3">Metallothionein</fullName>
    </recommendedName>
</protein>
<proteinExistence type="predicted"/>
<accession>A0A9N9MCC3</accession>
<organism evidence="1 2">
    <name type="scientific">Ceutorhynchus assimilis</name>
    <name type="common">cabbage seed weevil</name>
    <dbReference type="NCBI Taxonomy" id="467358"/>
    <lineage>
        <taxon>Eukaryota</taxon>
        <taxon>Metazoa</taxon>
        <taxon>Ecdysozoa</taxon>
        <taxon>Arthropoda</taxon>
        <taxon>Hexapoda</taxon>
        <taxon>Insecta</taxon>
        <taxon>Pterygota</taxon>
        <taxon>Neoptera</taxon>
        <taxon>Endopterygota</taxon>
        <taxon>Coleoptera</taxon>
        <taxon>Polyphaga</taxon>
        <taxon>Cucujiformia</taxon>
        <taxon>Curculionidae</taxon>
        <taxon>Ceutorhynchinae</taxon>
        <taxon>Ceutorhynchus</taxon>
    </lineage>
</organism>